<dbReference type="SUPFAM" id="SSF74650">
    <property type="entry name" value="Galactose mutarotase-like"/>
    <property type="match status" value="1"/>
</dbReference>
<evidence type="ECO:0000256" key="1">
    <source>
        <dbReference type="ARBA" id="ARBA00004429"/>
    </source>
</evidence>
<keyword evidence="5 13" id="KW-1003">Cell membrane</keyword>
<reference evidence="18 19" key="1">
    <citation type="submission" date="2014-09" db="EMBL/GenBank/DDBJ databases">
        <title>Complete genome sequence of Endomicrobium proavitum.</title>
        <authorList>
            <person name="Zheng H."/>
        </authorList>
    </citation>
    <scope>NUCLEOTIDE SEQUENCE [LARGE SCALE GENOMIC DNA]</scope>
    <source>
        <strain evidence="18 19">Rsa215</strain>
    </source>
</reference>
<evidence type="ECO:0000313" key="19">
    <source>
        <dbReference type="Proteomes" id="UP000035337"/>
    </source>
</evidence>
<keyword evidence="8 13" id="KW-1133">Transmembrane helix</keyword>
<dbReference type="GO" id="GO:0032977">
    <property type="term" value="F:membrane insertase activity"/>
    <property type="evidence" value="ECO:0007669"/>
    <property type="project" value="InterPro"/>
</dbReference>
<dbReference type="RefSeq" id="WP_052571077.1">
    <property type="nucleotide sequence ID" value="NZ_CP009498.1"/>
</dbReference>
<dbReference type="STRING" id="1408281.Epro_1112"/>
<evidence type="ECO:0000256" key="15">
    <source>
        <dbReference type="SAM" id="SignalP"/>
    </source>
</evidence>
<evidence type="ECO:0000256" key="7">
    <source>
        <dbReference type="ARBA" id="ARBA00022927"/>
    </source>
</evidence>
<evidence type="ECO:0000256" key="12">
    <source>
        <dbReference type="ARBA" id="ARBA00033342"/>
    </source>
</evidence>
<evidence type="ECO:0000256" key="13">
    <source>
        <dbReference type="HAMAP-Rule" id="MF_01810"/>
    </source>
</evidence>
<evidence type="ECO:0000256" key="5">
    <source>
        <dbReference type="ARBA" id="ARBA00022475"/>
    </source>
</evidence>
<feature type="transmembrane region" description="Helical" evidence="13">
    <location>
        <begin position="434"/>
        <end position="458"/>
    </location>
</feature>
<accession>A0A0G3WIM7</accession>
<dbReference type="AlphaFoldDB" id="A0A0G3WIM7"/>
<name>A0A0G3WIM7_9BACT</name>
<feature type="domain" description="Membrane insertase YidC/Oxa/ALB C-terminal" evidence="16">
    <location>
        <begin position="324"/>
        <end position="512"/>
    </location>
</feature>
<feature type="transmembrane region" description="Helical" evidence="13">
    <location>
        <begin position="393"/>
        <end position="414"/>
    </location>
</feature>
<dbReference type="GO" id="GO:0005886">
    <property type="term" value="C:plasma membrane"/>
    <property type="evidence" value="ECO:0007669"/>
    <property type="project" value="UniProtKB-SubCell"/>
</dbReference>
<dbReference type="Gene3D" id="2.70.98.90">
    <property type="match status" value="1"/>
</dbReference>
<comment type="caution">
    <text evidence="13">Lacks conserved residue(s) required for the propagation of feature annotation.</text>
</comment>
<keyword evidence="7 13" id="KW-0653">Protein transport</keyword>
<protein>
    <recommendedName>
        <fullName evidence="3 13">Membrane protein insertase YidC</fullName>
    </recommendedName>
    <alternativeName>
        <fullName evidence="12 13">Foldase YidC</fullName>
    </alternativeName>
    <alternativeName>
        <fullName evidence="11 13">Membrane integrase YidC</fullName>
    </alternativeName>
    <alternativeName>
        <fullName evidence="13">Membrane protein YidC</fullName>
    </alternativeName>
</protein>
<dbReference type="InterPro" id="IPR001708">
    <property type="entry name" value="YidC/ALB3/OXA1/COX18"/>
</dbReference>
<feature type="transmembrane region" description="Helical" evidence="13">
    <location>
        <begin position="324"/>
        <end position="344"/>
    </location>
</feature>
<evidence type="ECO:0000256" key="3">
    <source>
        <dbReference type="ARBA" id="ARBA00015325"/>
    </source>
</evidence>
<dbReference type="CDD" id="cd20070">
    <property type="entry name" value="5TM_YidC_Alb3"/>
    <property type="match status" value="1"/>
</dbReference>
<organism evidence="18 19">
    <name type="scientific">Endomicrobium proavitum</name>
    <dbReference type="NCBI Taxonomy" id="1408281"/>
    <lineage>
        <taxon>Bacteria</taxon>
        <taxon>Pseudomonadati</taxon>
        <taxon>Elusimicrobiota</taxon>
        <taxon>Endomicrobiia</taxon>
        <taxon>Endomicrobiales</taxon>
        <taxon>Endomicrobiaceae</taxon>
        <taxon>Endomicrobium</taxon>
    </lineage>
</organism>
<keyword evidence="10 13" id="KW-0143">Chaperone</keyword>
<dbReference type="EMBL" id="CP009498">
    <property type="protein sequence ID" value="AKL98491.1"/>
    <property type="molecule type" value="Genomic_DNA"/>
</dbReference>
<dbReference type="PANTHER" id="PTHR12428:SF65">
    <property type="entry name" value="CYTOCHROME C OXIDASE ASSEMBLY PROTEIN COX18, MITOCHONDRIAL"/>
    <property type="match status" value="1"/>
</dbReference>
<dbReference type="InterPro" id="IPR019998">
    <property type="entry name" value="Membr_insert_YidC"/>
</dbReference>
<dbReference type="InterPro" id="IPR028053">
    <property type="entry name" value="Membr_insert_YidC_N"/>
</dbReference>
<dbReference type="InterPro" id="IPR011013">
    <property type="entry name" value="Gal_mutarotase_sf_dom"/>
</dbReference>
<dbReference type="PANTHER" id="PTHR12428">
    <property type="entry name" value="OXA1"/>
    <property type="match status" value="1"/>
</dbReference>
<evidence type="ECO:0000256" key="2">
    <source>
        <dbReference type="ARBA" id="ARBA00010527"/>
    </source>
</evidence>
<dbReference type="HAMAP" id="MF_01810">
    <property type="entry name" value="YidC_type1"/>
    <property type="match status" value="1"/>
</dbReference>
<dbReference type="PRINTS" id="PR01900">
    <property type="entry name" value="YIDCPROTEIN"/>
</dbReference>
<gene>
    <name evidence="13 18" type="primary">yidC</name>
    <name evidence="18" type="ORF">Epro_1112</name>
</gene>
<feature type="compositionally biased region" description="Low complexity" evidence="14">
    <location>
        <begin position="30"/>
        <end position="54"/>
    </location>
</feature>
<evidence type="ECO:0000313" key="18">
    <source>
        <dbReference type="EMBL" id="AKL98491.1"/>
    </source>
</evidence>
<dbReference type="KEGG" id="epo:Epro_1112"/>
<dbReference type="PRINTS" id="PR00701">
    <property type="entry name" value="60KDINNERMP"/>
</dbReference>
<evidence type="ECO:0000256" key="6">
    <source>
        <dbReference type="ARBA" id="ARBA00022692"/>
    </source>
</evidence>
<dbReference type="InterPro" id="IPR028055">
    <property type="entry name" value="YidC/Oxa/ALB_C"/>
</dbReference>
<feature type="domain" description="Membrane insertase YidC N-terminal" evidence="17">
    <location>
        <begin position="119"/>
        <end position="308"/>
    </location>
</feature>
<comment type="subcellular location">
    <subcellularLocation>
        <location evidence="1">Cell inner membrane</location>
        <topology evidence="1">Multi-pass membrane protein</topology>
    </subcellularLocation>
    <subcellularLocation>
        <location evidence="13">Cell membrane</location>
        <topology evidence="13">Multi-pass membrane protein</topology>
    </subcellularLocation>
</comment>
<dbReference type="NCBIfam" id="TIGR03593">
    <property type="entry name" value="yidC_nterm"/>
    <property type="match status" value="1"/>
</dbReference>
<dbReference type="GO" id="GO:0051205">
    <property type="term" value="P:protein insertion into membrane"/>
    <property type="evidence" value="ECO:0007669"/>
    <property type="project" value="TreeGrafter"/>
</dbReference>
<dbReference type="Pfam" id="PF02096">
    <property type="entry name" value="60KD_IMP"/>
    <property type="match status" value="1"/>
</dbReference>
<feature type="region of interest" description="Disordered" evidence="14">
    <location>
        <begin position="30"/>
        <end position="63"/>
    </location>
</feature>
<evidence type="ECO:0000256" key="11">
    <source>
        <dbReference type="ARBA" id="ARBA00033245"/>
    </source>
</evidence>
<keyword evidence="19" id="KW-1185">Reference proteome</keyword>
<dbReference type="Proteomes" id="UP000035337">
    <property type="component" value="Chromosome"/>
</dbReference>
<sequence>MNKNSVLFVVFSAIALFGYFMFAQPQQKPAAQPQPAQPAAAAQNAKSQNATAASVSANKNTDGSKETFTRIETDNYKIVFTNKGAGVTSWQVKENSGQWVDLVLNKDIAVLTTFPDATYKYVASKSKQNAVFEYVSPDGWKVTKTYSISPNSYMNNIEIVLAKTKANAALPGIDFSWGPGFGTDEKELKENESQTRVIALNAQTGSVKKLEKESETAAQFKWAAIDNRYFLAAFIPQTPSDFNEIIAQRADKKAPIAIHLTATPANNANSQTYSVNFYAGPKGYTYLKGYNLGLEKSVDFGFFGFLGKKALAVLYFFQKITGNYGWAIVLLTCVIQVLVLPLTLKSFHSMAAMKRVQPMVKEIQAKFKDNPQRLQAEMMNVYKSQKVNPLGGCLPMLLQLPIFWAFFAMLRNAYELRNTPWILWVKDLSAPDQLFHMNLILTNNFNLLPLIMGAGMFLQQKLTSATADPAQRKMMYILPVVFTFMFWNFSSGLVLYWLTNSICSMIAQYLVIRKDSARVKHA</sequence>
<dbReference type="InterPro" id="IPR038221">
    <property type="entry name" value="YidC_periplasmic_sf"/>
</dbReference>
<evidence type="ECO:0000259" key="17">
    <source>
        <dbReference type="Pfam" id="PF14849"/>
    </source>
</evidence>
<proteinExistence type="inferred from homology"/>
<keyword evidence="15" id="KW-0732">Signal</keyword>
<evidence type="ECO:0000256" key="8">
    <source>
        <dbReference type="ARBA" id="ARBA00022989"/>
    </source>
</evidence>
<dbReference type="NCBIfam" id="TIGR03592">
    <property type="entry name" value="yidC_oxa1_cterm"/>
    <property type="match status" value="1"/>
</dbReference>
<keyword evidence="6 13" id="KW-0812">Transmembrane</keyword>
<dbReference type="GO" id="GO:0003824">
    <property type="term" value="F:catalytic activity"/>
    <property type="evidence" value="ECO:0007669"/>
    <property type="project" value="InterPro"/>
</dbReference>
<dbReference type="InterPro" id="IPR047196">
    <property type="entry name" value="YidC_ALB_C"/>
</dbReference>
<feature type="chain" id="PRO_5005185954" description="Membrane protein insertase YidC" evidence="15">
    <location>
        <begin position="24"/>
        <end position="522"/>
    </location>
</feature>
<comment type="similarity">
    <text evidence="2 13">Belongs to the OXA1/ALB3/YidC family. Type 1 subfamily.</text>
</comment>
<dbReference type="GO" id="GO:0030246">
    <property type="term" value="F:carbohydrate binding"/>
    <property type="evidence" value="ECO:0007669"/>
    <property type="project" value="InterPro"/>
</dbReference>
<keyword evidence="9 13" id="KW-0472">Membrane</keyword>
<evidence type="ECO:0000256" key="4">
    <source>
        <dbReference type="ARBA" id="ARBA00022448"/>
    </source>
</evidence>
<evidence type="ECO:0000256" key="14">
    <source>
        <dbReference type="SAM" id="MobiDB-lite"/>
    </source>
</evidence>
<comment type="function">
    <text evidence="13">Required for the insertion and/or proper folding and/or complex formation of integral membrane proteins into the membrane. Involved in integration of membrane proteins that insert both dependently and independently of the Sec translocase complex, as well as at least some lipoproteins. Aids folding of multispanning membrane proteins.</text>
</comment>
<dbReference type="GO" id="GO:0015031">
    <property type="term" value="P:protein transport"/>
    <property type="evidence" value="ECO:0007669"/>
    <property type="project" value="UniProtKB-KW"/>
</dbReference>
<dbReference type="Pfam" id="PF14849">
    <property type="entry name" value="YidC_periplas"/>
    <property type="match status" value="1"/>
</dbReference>
<feature type="signal peptide" evidence="15">
    <location>
        <begin position="1"/>
        <end position="23"/>
    </location>
</feature>
<dbReference type="PATRIC" id="fig|1408281.3.peg.1145"/>
<evidence type="ECO:0000256" key="9">
    <source>
        <dbReference type="ARBA" id="ARBA00023136"/>
    </source>
</evidence>
<dbReference type="GO" id="GO:0005975">
    <property type="term" value="P:carbohydrate metabolic process"/>
    <property type="evidence" value="ECO:0007669"/>
    <property type="project" value="InterPro"/>
</dbReference>
<keyword evidence="4 13" id="KW-0813">Transport</keyword>
<evidence type="ECO:0000256" key="10">
    <source>
        <dbReference type="ARBA" id="ARBA00023186"/>
    </source>
</evidence>
<evidence type="ECO:0000259" key="16">
    <source>
        <dbReference type="Pfam" id="PF02096"/>
    </source>
</evidence>
<comment type="subunit">
    <text evidence="13">Interacts with the Sec translocase complex via SecD. Specifically interacts with transmembrane segments of nascent integral membrane proteins during membrane integration.</text>
</comment>
<dbReference type="CDD" id="cd19961">
    <property type="entry name" value="EcYidC-like_peri"/>
    <property type="match status" value="1"/>
</dbReference>
<dbReference type="OrthoDB" id="9780552at2"/>